<dbReference type="Proteomes" id="UP000289738">
    <property type="component" value="Chromosome B06"/>
</dbReference>
<reference evidence="2 3" key="1">
    <citation type="submission" date="2019-01" db="EMBL/GenBank/DDBJ databases">
        <title>Sequencing of cultivated peanut Arachis hypogaea provides insights into genome evolution and oil improvement.</title>
        <authorList>
            <person name="Chen X."/>
        </authorList>
    </citation>
    <scope>NUCLEOTIDE SEQUENCE [LARGE SCALE GENOMIC DNA]</scope>
    <source>
        <strain evidence="3">cv. Fuhuasheng</strain>
        <tissue evidence="2">Leaves</tissue>
    </source>
</reference>
<dbReference type="PANTHER" id="PTHR12550">
    <property type="entry name" value="HEPATOMA-DERIVED GROWTH FACTOR-RELATED"/>
    <property type="match status" value="1"/>
</dbReference>
<gene>
    <name evidence="2" type="ORF">Ahy_B06g086100</name>
</gene>
<sequence>MGWSSRLLALSLAVSLSLAISFSFAVSFFRATLFGDGGAFSSAMQAVLSRLLSAAAPLGHTTQENRRQCLNASFKAVVGEKNPSTIHYSLSYPGTGHLSYNSSFQFPGFCMPQMLKDEEGSDSDRGNFEAVTPEQKKLKKAGPISQAFILDLEGASSGLAPTSHLGASFRVSTTYFSSFLLSPC</sequence>
<feature type="signal peptide" evidence="1">
    <location>
        <begin position="1"/>
        <end position="19"/>
    </location>
</feature>
<dbReference type="AlphaFoldDB" id="A0A444YWT0"/>
<feature type="chain" id="PRO_5019556615" evidence="1">
    <location>
        <begin position="20"/>
        <end position="184"/>
    </location>
</feature>
<evidence type="ECO:0000313" key="2">
    <source>
        <dbReference type="EMBL" id="RYR06356.1"/>
    </source>
</evidence>
<evidence type="ECO:0000256" key="1">
    <source>
        <dbReference type="SAM" id="SignalP"/>
    </source>
</evidence>
<evidence type="ECO:0000313" key="3">
    <source>
        <dbReference type="Proteomes" id="UP000289738"/>
    </source>
</evidence>
<dbReference type="PANTHER" id="PTHR12550:SF49">
    <property type="entry name" value="PROTEIN HUA2-LIKE 2-RELATED"/>
    <property type="match status" value="1"/>
</dbReference>
<keyword evidence="3" id="KW-1185">Reference proteome</keyword>
<dbReference type="EMBL" id="SDMP01000016">
    <property type="protein sequence ID" value="RYR06356.1"/>
    <property type="molecule type" value="Genomic_DNA"/>
</dbReference>
<accession>A0A444YWT0</accession>
<proteinExistence type="predicted"/>
<keyword evidence="1" id="KW-0732">Signal</keyword>
<name>A0A444YWT0_ARAHY</name>
<dbReference type="STRING" id="3818.A0A444YWT0"/>
<comment type="caution">
    <text evidence="2">The sequence shown here is derived from an EMBL/GenBank/DDBJ whole genome shotgun (WGS) entry which is preliminary data.</text>
</comment>
<protein>
    <submittedName>
        <fullName evidence="2">Uncharacterized protein</fullName>
    </submittedName>
</protein>
<organism evidence="2 3">
    <name type="scientific">Arachis hypogaea</name>
    <name type="common">Peanut</name>
    <dbReference type="NCBI Taxonomy" id="3818"/>
    <lineage>
        <taxon>Eukaryota</taxon>
        <taxon>Viridiplantae</taxon>
        <taxon>Streptophyta</taxon>
        <taxon>Embryophyta</taxon>
        <taxon>Tracheophyta</taxon>
        <taxon>Spermatophyta</taxon>
        <taxon>Magnoliopsida</taxon>
        <taxon>eudicotyledons</taxon>
        <taxon>Gunneridae</taxon>
        <taxon>Pentapetalae</taxon>
        <taxon>rosids</taxon>
        <taxon>fabids</taxon>
        <taxon>Fabales</taxon>
        <taxon>Fabaceae</taxon>
        <taxon>Papilionoideae</taxon>
        <taxon>50 kb inversion clade</taxon>
        <taxon>dalbergioids sensu lato</taxon>
        <taxon>Dalbergieae</taxon>
        <taxon>Pterocarpus clade</taxon>
        <taxon>Arachis</taxon>
    </lineage>
</organism>